<evidence type="ECO:0000259" key="1">
    <source>
        <dbReference type="Pfam" id="PF00535"/>
    </source>
</evidence>
<keyword evidence="3" id="KW-1185">Reference proteome</keyword>
<dbReference type="OrthoDB" id="396512at2"/>
<dbReference type="InterPro" id="IPR001173">
    <property type="entry name" value="Glyco_trans_2-like"/>
</dbReference>
<dbReference type="HOGENOM" id="CLU_025996_0_7_3"/>
<name>Q7NNF5_GLOVI</name>
<accession>Q7NNF5</accession>
<dbReference type="Pfam" id="PF00535">
    <property type="entry name" value="Glycos_transf_2"/>
    <property type="match status" value="1"/>
</dbReference>
<evidence type="ECO:0000313" key="2">
    <source>
        <dbReference type="EMBL" id="BAC88397.1"/>
    </source>
</evidence>
<dbReference type="PANTHER" id="PTHR43685:SF11">
    <property type="entry name" value="GLYCOSYLTRANSFERASE TAGX-RELATED"/>
    <property type="match status" value="1"/>
</dbReference>
<dbReference type="InterPro" id="IPR050834">
    <property type="entry name" value="Glycosyltransf_2"/>
</dbReference>
<organism evidence="2 3">
    <name type="scientific">Gloeobacter violaceus (strain ATCC 29082 / PCC 7421)</name>
    <dbReference type="NCBI Taxonomy" id="251221"/>
    <lineage>
        <taxon>Bacteria</taxon>
        <taxon>Bacillati</taxon>
        <taxon>Cyanobacteriota</taxon>
        <taxon>Cyanophyceae</taxon>
        <taxon>Gloeobacterales</taxon>
        <taxon>Gloeobacteraceae</taxon>
        <taxon>Gloeobacter</taxon>
    </lineage>
</organism>
<feature type="domain" description="Glycosyltransferase 2-like" evidence="1">
    <location>
        <begin position="19"/>
        <end position="181"/>
    </location>
</feature>
<dbReference type="SUPFAM" id="SSF53448">
    <property type="entry name" value="Nucleotide-diphospho-sugar transferases"/>
    <property type="match status" value="1"/>
</dbReference>
<dbReference type="PhylomeDB" id="Q7NNF5"/>
<protein>
    <submittedName>
        <fullName evidence="2">Glr0456 protein</fullName>
    </submittedName>
</protein>
<dbReference type="CAZy" id="GT2">
    <property type="family name" value="Glycosyltransferase Family 2"/>
</dbReference>
<reference evidence="2 3" key="1">
    <citation type="journal article" date="2003" name="DNA Res.">
        <title>Complete genome structure of Gloeobacter violaceus PCC 7421, a cyanobacterium that lacks thylakoids.</title>
        <authorList>
            <person name="Nakamura Y."/>
            <person name="Kaneko T."/>
            <person name="Sato S."/>
            <person name="Mimuro M."/>
            <person name="Miyashita H."/>
            <person name="Tsuchiya T."/>
            <person name="Sasamoto S."/>
            <person name="Watanabe A."/>
            <person name="Kawashima K."/>
            <person name="Kishida Y."/>
            <person name="Kiyokawa C."/>
            <person name="Kohara M."/>
            <person name="Matsumoto M."/>
            <person name="Matsuno A."/>
            <person name="Nakazaki N."/>
            <person name="Shimpo S."/>
            <person name="Takeuchi C."/>
            <person name="Yamada M."/>
            <person name="Tabata S."/>
        </authorList>
    </citation>
    <scope>NUCLEOTIDE SEQUENCE [LARGE SCALE GENOMIC DNA]</scope>
    <source>
        <strain evidence="3">ATCC 29082 / PCC 7421</strain>
    </source>
</reference>
<dbReference type="STRING" id="251221.gene:10757928"/>
<dbReference type="KEGG" id="gvi:glr0456"/>
<dbReference type="RefSeq" id="WP_011140459.1">
    <property type="nucleotide sequence ID" value="NC_005125.1"/>
</dbReference>
<dbReference type="InterPro" id="IPR029044">
    <property type="entry name" value="Nucleotide-diphossugar_trans"/>
</dbReference>
<dbReference type="AlphaFoldDB" id="Q7NNF5"/>
<dbReference type="EnsemblBacteria" id="BAC88397">
    <property type="protein sequence ID" value="BAC88397"/>
    <property type="gene ID" value="BAC88397"/>
</dbReference>
<dbReference type="eggNOG" id="COG1216">
    <property type="taxonomic scope" value="Bacteria"/>
</dbReference>
<sequence length="357" mass="39725">MSTQSPSSHSPISSQPLVSIIICNYNFGHLIGQAIDSALKQTYRNCEIVVVDDASTDHSVEVIRSYGDQVRPIFLEKNSGQAEAFNTGLRNSRGEIVCFLDSDDRYYENKVERVVEAFGEHPEWVQVSHSWVTVDAEDTKIGYGAKSLVQGDVRRMLLTWGRYPCAITSALSYRRSVLDKILPIPNRQVWVCGRSYDGGADCYLVAVAPFHGQVGFVKEPLMYYRIHGKNRRSRSKNFEHAVHCYKAVGQFVNDAAKQTGVAGRFDISRDGQYLALLSLHEGASQCSLLKIVALTLDEARGTGMRPWDALKWMLRRSICVVSPKDGKEVLLLGLSSFIRTKLAAQVPGMARASSTRS</sequence>
<dbReference type="PANTHER" id="PTHR43685">
    <property type="entry name" value="GLYCOSYLTRANSFERASE"/>
    <property type="match status" value="1"/>
</dbReference>
<proteinExistence type="predicted"/>
<evidence type="ECO:0000313" key="3">
    <source>
        <dbReference type="Proteomes" id="UP000000557"/>
    </source>
</evidence>
<gene>
    <name evidence="2" type="ordered locus">glr0456</name>
</gene>
<reference evidence="2 3" key="2">
    <citation type="journal article" date="2003" name="DNA Res.">
        <title>Complete genome structure of Gloeobacter violaceus PCC 7421, a cyanobacterium that lacks thylakoids (supplement).</title>
        <authorList>
            <person name="Nakamura Y."/>
            <person name="Kaneko T."/>
            <person name="Sato S."/>
            <person name="Mimuro M."/>
            <person name="Miyashita H."/>
            <person name="Tsuchiya T."/>
            <person name="Sasamoto S."/>
            <person name="Watanabe A."/>
            <person name="Kawashima K."/>
            <person name="Kishida Y."/>
            <person name="Kiyokawa C."/>
            <person name="Kohara M."/>
            <person name="Matsumoto M."/>
            <person name="Matsuno A."/>
            <person name="Nakazaki N."/>
            <person name="Shimpo S."/>
            <person name="Takeuchi C."/>
            <person name="Yamada M."/>
            <person name="Tabata S."/>
        </authorList>
    </citation>
    <scope>NUCLEOTIDE SEQUENCE [LARGE SCALE GENOMIC DNA]</scope>
    <source>
        <strain evidence="3">ATCC 29082 / PCC 7421</strain>
    </source>
</reference>
<dbReference type="Gene3D" id="3.90.550.10">
    <property type="entry name" value="Spore Coat Polysaccharide Biosynthesis Protein SpsA, Chain A"/>
    <property type="match status" value="1"/>
</dbReference>
<dbReference type="InParanoid" id="Q7NNF5"/>
<dbReference type="EMBL" id="BA000045">
    <property type="protein sequence ID" value="BAC88397.1"/>
    <property type="molecule type" value="Genomic_DNA"/>
</dbReference>
<dbReference type="Proteomes" id="UP000000557">
    <property type="component" value="Chromosome"/>
</dbReference>